<reference evidence="1 2" key="1">
    <citation type="submission" date="2023-07" db="EMBL/GenBank/DDBJ databases">
        <title>Genomic Encyclopedia of Type Strains, Phase IV (KMG-IV): sequencing the most valuable type-strain genomes for metagenomic binning, comparative biology and taxonomic classification.</title>
        <authorList>
            <person name="Goeker M."/>
        </authorList>
    </citation>
    <scope>NUCLEOTIDE SEQUENCE [LARGE SCALE GENOMIC DNA]</scope>
    <source>
        <strain evidence="1 2">DSM 15561</strain>
    </source>
</reference>
<gene>
    <name evidence="1" type="ORF">QOZ99_000637</name>
</gene>
<proteinExistence type="predicted"/>
<dbReference type="Proteomes" id="UP001235094">
    <property type="component" value="Unassembled WGS sequence"/>
</dbReference>
<keyword evidence="2" id="KW-1185">Reference proteome</keyword>
<accession>A0ABU0LM31</accession>
<dbReference type="EMBL" id="JAUSVR010000002">
    <property type="protein sequence ID" value="MDQ0509756.1"/>
    <property type="molecule type" value="Genomic_DNA"/>
</dbReference>
<protein>
    <submittedName>
        <fullName evidence="1">Uncharacterized protein</fullName>
    </submittedName>
</protein>
<comment type="caution">
    <text evidence="1">The sequence shown here is derived from an EMBL/GenBank/DDBJ whole genome shotgun (WGS) entry which is preliminary data.</text>
</comment>
<evidence type="ECO:0000313" key="1">
    <source>
        <dbReference type="EMBL" id="MDQ0509756.1"/>
    </source>
</evidence>
<evidence type="ECO:0000313" key="2">
    <source>
        <dbReference type="Proteomes" id="UP001235094"/>
    </source>
</evidence>
<name>A0ABU0LM31_9HYPH</name>
<sequence length="57" mass="6113">MSALGPGLSPGGWGRRALPRLRHGYVVLRGKAADGTHFTVRARRDGTTLLVLIGKVF</sequence>
<organism evidence="1 2">
    <name type="scientific">Ancylobacter amanitiformis</name>
    <dbReference type="NCBI Taxonomy" id="217069"/>
    <lineage>
        <taxon>Bacteria</taxon>
        <taxon>Pseudomonadati</taxon>
        <taxon>Pseudomonadota</taxon>
        <taxon>Alphaproteobacteria</taxon>
        <taxon>Hyphomicrobiales</taxon>
        <taxon>Xanthobacteraceae</taxon>
        <taxon>Ancylobacter</taxon>
    </lineage>
</organism>